<accession>A0A2X1Q940</accession>
<dbReference type="PANTHER" id="PTHR21294">
    <property type="entry name" value="ELECTRON TRANSFER FLAVOPROTEIN BETA-SUBUNIT"/>
    <property type="match status" value="1"/>
</dbReference>
<reference evidence="3 4" key="1">
    <citation type="submission" date="2018-06" db="EMBL/GenBank/DDBJ databases">
        <authorList>
            <consortium name="Pathogen Informatics"/>
            <person name="Doyle S."/>
        </authorList>
    </citation>
    <scope>NUCLEOTIDE SEQUENCE [LARGE SCALE GENOMIC DNA]</scope>
    <source>
        <strain evidence="3 4">NCTC9073</strain>
    </source>
</reference>
<dbReference type="InterPro" id="IPR012255">
    <property type="entry name" value="ETF_b"/>
</dbReference>
<dbReference type="EMBL" id="UASD01000009">
    <property type="protein sequence ID" value="SPX17066.1"/>
    <property type="molecule type" value="Genomic_DNA"/>
</dbReference>
<name>A0A2X1Q940_ECOLX</name>
<protein>
    <submittedName>
        <fullName evidence="3">Electron transfer flavoprotein subunit YgcR</fullName>
    </submittedName>
</protein>
<gene>
    <name evidence="3" type="ORF">NCTC9073_04872</name>
</gene>
<sequence length="119" mass="12993">MSLTALSMGDERALHWLRYLMALGFEEAVLLETAADLRFAPEFVARHIAEWQHQNPLDLIITGCQSSEGQNGQTPFLLAEMLAGPASPRWSVSLSTRCLSPSNSVLNMGCVVAGFACLR</sequence>
<evidence type="ECO:0000256" key="1">
    <source>
        <dbReference type="ARBA" id="ARBA00022448"/>
    </source>
</evidence>
<dbReference type="SUPFAM" id="SSF52402">
    <property type="entry name" value="Adenine nucleotide alpha hydrolases-like"/>
    <property type="match status" value="1"/>
</dbReference>
<dbReference type="PANTHER" id="PTHR21294:SF8">
    <property type="entry name" value="ELECTRON TRANSFER FLAVOPROTEIN SUBUNIT BETA"/>
    <property type="match status" value="1"/>
</dbReference>
<evidence type="ECO:0000313" key="4">
    <source>
        <dbReference type="Proteomes" id="UP000250780"/>
    </source>
</evidence>
<dbReference type="InterPro" id="IPR014729">
    <property type="entry name" value="Rossmann-like_a/b/a_fold"/>
</dbReference>
<proteinExistence type="predicted"/>
<dbReference type="AlphaFoldDB" id="A0A2X1Q940"/>
<evidence type="ECO:0000313" key="3">
    <source>
        <dbReference type="EMBL" id="SPX17066.1"/>
    </source>
</evidence>
<keyword evidence="1" id="KW-0813">Transport</keyword>
<dbReference type="Proteomes" id="UP000250780">
    <property type="component" value="Unassembled WGS sequence"/>
</dbReference>
<dbReference type="GO" id="GO:0009055">
    <property type="term" value="F:electron transfer activity"/>
    <property type="evidence" value="ECO:0007669"/>
    <property type="project" value="InterPro"/>
</dbReference>
<keyword evidence="2" id="KW-0249">Electron transport</keyword>
<dbReference type="Gene3D" id="3.40.50.620">
    <property type="entry name" value="HUPs"/>
    <property type="match status" value="1"/>
</dbReference>
<evidence type="ECO:0000256" key="2">
    <source>
        <dbReference type="ARBA" id="ARBA00022982"/>
    </source>
</evidence>
<organism evidence="3 4">
    <name type="scientific">Escherichia coli</name>
    <dbReference type="NCBI Taxonomy" id="562"/>
    <lineage>
        <taxon>Bacteria</taxon>
        <taxon>Pseudomonadati</taxon>
        <taxon>Pseudomonadota</taxon>
        <taxon>Gammaproteobacteria</taxon>
        <taxon>Enterobacterales</taxon>
        <taxon>Enterobacteriaceae</taxon>
        <taxon>Escherichia</taxon>
    </lineage>
</organism>